<dbReference type="Pfam" id="PF07749">
    <property type="entry name" value="ERp29"/>
    <property type="match status" value="1"/>
</dbReference>
<dbReference type="EMBL" id="BDRX01000165">
    <property type="protein sequence ID" value="GBF99629.1"/>
    <property type="molecule type" value="Genomic_DNA"/>
</dbReference>
<dbReference type="GO" id="GO:0005788">
    <property type="term" value="C:endoplasmic reticulum lumen"/>
    <property type="evidence" value="ECO:0007669"/>
    <property type="project" value="InterPro"/>
</dbReference>
<comment type="caution">
    <text evidence="6">The sequence shown here is derived from an EMBL/GenBank/DDBJ whole genome shotgun (WGS) entry which is preliminary data.</text>
</comment>
<name>A0A2V0PJA5_9CHLO</name>
<dbReference type="PANTHER" id="PTHR12211:SF0">
    <property type="entry name" value="ENDOPLASMIC RETICULUM RESIDENT PROTEIN 29"/>
    <property type="match status" value="1"/>
</dbReference>
<evidence type="ECO:0000256" key="2">
    <source>
        <dbReference type="SAM" id="MobiDB-lite"/>
    </source>
</evidence>
<proteinExistence type="predicted"/>
<feature type="signal peptide" evidence="3">
    <location>
        <begin position="1"/>
        <end position="36"/>
    </location>
</feature>
<gene>
    <name evidence="6" type="ORF">Rsub_12308</name>
</gene>
<feature type="domain" description="Endoplasmic reticulum resident protein 29 C-terminal" evidence="4">
    <location>
        <begin position="167"/>
        <end position="264"/>
    </location>
</feature>
<dbReference type="OrthoDB" id="417262at2759"/>
<feature type="region of interest" description="Disordered" evidence="2">
    <location>
        <begin position="271"/>
        <end position="336"/>
    </location>
</feature>
<dbReference type="Pfam" id="PF07912">
    <property type="entry name" value="ERp29_N"/>
    <property type="match status" value="1"/>
</dbReference>
<dbReference type="InterPro" id="IPR011679">
    <property type="entry name" value="ERp29_C"/>
</dbReference>
<evidence type="ECO:0000259" key="5">
    <source>
        <dbReference type="Pfam" id="PF07912"/>
    </source>
</evidence>
<evidence type="ECO:0000313" key="7">
    <source>
        <dbReference type="Proteomes" id="UP000247498"/>
    </source>
</evidence>
<organism evidence="6 7">
    <name type="scientific">Raphidocelis subcapitata</name>
    <dbReference type="NCBI Taxonomy" id="307507"/>
    <lineage>
        <taxon>Eukaryota</taxon>
        <taxon>Viridiplantae</taxon>
        <taxon>Chlorophyta</taxon>
        <taxon>core chlorophytes</taxon>
        <taxon>Chlorophyceae</taxon>
        <taxon>CS clade</taxon>
        <taxon>Sphaeropleales</taxon>
        <taxon>Selenastraceae</taxon>
        <taxon>Raphidocelis</taxon>
    </lineage>
</organism>
<dbReference type="InterPro" id="IPR036356">
    <property type="entry name" value="ERp29_C_sf"/>
</dbReference>
<dbReference type="SUPFAM" id="SSF52833">
    <property type="entry name" value="Thioredoxin-like"/>
    <property type="match status" value="1"/>
</dbReference>
<dbReference type="SUPFAM" id="SSF47933">
    <property type="entry name" value="ERP29 C domain-like"/>
    <property type="match status" value="1"/>
</dbReference>
<evidence type="ECO:0000256" key="1">
    <source>
        <dbReference type="ARBA" id="ARBA00022824"/>
    </source>
</evidence>
<dbReference type="Gene3D" id="3.40.30.10">
    <property type="entry name" value="Glutaredoxin"/>
    <property type="match status" value="1"/>
</dbReference>
<evidence type="ECO:0000313" key="6">
    <source>
        <dbReference type="EMBL" id="GBF99629.1"/>
    </source>
</evidence>
<keyword evidence="1" id="KW-0256">Endoplasmic reticulum</keyword>
<keyword evidence="7" id="KW-1185">Reference proteome</keyword>
<evidence type="ECO:0000256" key="3">
    <source>
        <dbReference type="SAM" id="SignalP"/>
    </source>
</evidence>
<dbReference type="PANTHER" id="PTHR12211">
    <property type="entry name" value="ENDOPLASMIC RETICULUM PROTEIN ERP29"/>
    <property type="match status" value="1"/>
</dbReference>
<dbReference type="InterPro" id="IPR012883">
    <property type="entry name" value="ERp29_N"/>
</dbReference>
<evidence type="ECO:0000259" key="4">
    <source>
        <dbReference type="Pfam" id="PF07749"/>
    </source>
</evidence>
<reference evidence="6 7" key="1">
    <citation type="journal article" date="2018" name="Sci. Rep.">
        <title>Raphidocelis subcapitata (=Pseudokirchneriella subcapitata) provides an insight into genome evolution and environmental adaptations in the Sphaeropleales.</title>
        <authorList>
            <person name="Suzuki S."/>
            <person name="Yamaguchi H."/>
            <person name="Nakajima N."/>
            <person name="Kawachi M."/>
        </authorList>
    </citation>
    <scope>NUCLEOTIDE SEQUENCE [LARGE SCALE GENOMIC DNA]</scope>
    <source>
        <strain evidence="6 7">NIES-35</strain>
    </source>
</reference>
<dbReference type="CDD" id="cd00238">
    <property type="entry name" value="ERp29c"/>
    <property type="match status" value="1"/>
</dbReference>
<dbReference type="InterPro" id="IPR016855">
    <property type="entry name" value="ERp29"/>
</dbReference>
<dbReference type="GO" id="GO:0009306">
    <property type="term" value="P:protein secretion"/>
    <property type="evidence" value="ECO:0007669"/>
    <property type="project" value="InterPro"/>
</dbReference>
<sequence>MPPRATLGRTGPRARRGARAFGRLFALVAALPVAASLQDPGIVYLDDLTFDKVVNGRDDVLVRFDREYPWGDAHEMYRQLAAALGDADAPLTVAGVAVSNSDDYLLNPRLARRYNLSALGDDELPVFRLFLRHGDPRAPIAYGGELKMDEMSGWLVAHTSIFLGKRGQIEELDATAKRMAAAPKHGRAALLAEARAEARNLTLPVQQREYADYYLKAMGLFVEGGEAYLAKEMARLTRLLSNPLSVPAAKLEVFQWRLNVLSSFVPLATAKPAKPKRRARAKPPAGGGGATAAKPGPAKTKAAGAAAKAQKQQPRQQKGQQRPPQQQQEPQQPPPQ</sequence>
<feature type="chain" id="PRO_5015993472" evidence="3">
    <location>
        <begin position="37"/>
        <end position="336"/>
    </location>
</feature>
<dbReference type="Gene3D" id="1.20.1150.12">
    <property type="entry name" value="Endoplasmic reticulum resident protein 29, C-terminal domain"/>
    <property type="match status" value="1"/>
</dbReference>
<dbReference type="Proteomes" id="UP000247498">
    <property type="component" value="Unassembled WGS sequence"/>
</dbReference>
<accession>A0A2V0PJA5</accession>
<feature type="domain" description="ERp29 N-terminal" evidence="5">
    <location>
        <begin position="41"/>
        <end position="165"/>
    </location>
</feature>
<dbReference type="InParanoid" id="A0A2V0PJA5"/>
<dbReference type="AlphaFoldDB" id="A0A2V0PJA5"/>
<keyword evidence="3" id="KW-0732">Signal</keyword>
<dbReference type="InterPro" id="IPR036249">
    <property type="entry name" value="Thioredoxin-like_sf"/>
</dbReference>
<protein>
    <submittedName>
        <fullName evidence="6">Uncharacterized protein</fullName>
    </submittedName>
</protein>
<feature type="compositionally biased region" description="Low complexity" evidence="2">
    <location>
        <begin position="291"/>
        <end position="330"/>
    </location>
</feature>
<dbReference type="STRING" id="307507.A0A2V0PJA5"/>